<keyword evidence="2" id="KW-0813">Transport</keyword>
<feature type="transmembrane region" description="Helical" evidence="8">
    <location>
        <begin position="180"/>
        <end position="204"/>
    </location>
</feature>
<organism evidence="9">
    <name type="scientific">marine metagenome</name>
    <dbReference type="NCBI Taxonomy" id="408172"/>
    <lineage>
        <taxon>unclassified sequences</taxon>
        <taxon>metagenomes</taxon>
        <taxon>ecological metagenomes</taxon>
    </lineage>
</organism>
<evidence type="ECO:0008006" key="10">
    <source>
        <dbReference type="Google" id="ProtNLM"/>
    </source>
</evidence>
<keyword evidence="6" id="KW-0406">Ion transport</keyword>
<dbReference type="GO" id="GO:0008324">
    <property type="term" value="F:monoatomic cation transmembrane transporter activity"/>
    <property type="evidence" value="ECO:0007669"/>
    <property type="project" value="InterPro"/>
</dbReference>
<proteinExistence type="predicted"/>
<evidence type="ECO:0000256" key="8">
    <source>
        <dbReference type="SAM" id="Phobius"/>
    </source>
</evidence>
<accession>A0A382PT59</accession>
<evidence type="ECO:0000256" key="4">
    <source>
        <dbReference type="ARBA" id="ARBA00022692"/>
    </source>
</evidence>
<keyword evidence="3" id="KW-1003">Cell membrane</keyword>
<dbReference type="Pfam" id="PF02386">
    <property type="entry name" value="TrkH"/>
    <property type="match status" value="1"/>
</dbReference>
<keyword evidence="7 8" id="KW-0472">Membrane</keyword>
<feature type="transmembrane region" description="Helical" evidence="8">
    <location>
        <begin position="42"/>
        <end position="61"/>
    </location>
</feature>
<gene>
    <name evidence="9" type="ORF">METZ01_LOCUS328719</name>
</gene>
<feature type="transmembrane region" description="Helical" evidence="8">
    <location>
        <begin position="7"/>
        <end position="30"/>
    </location>
</feature>
<feature type="transmembrane region" description="Helical" evidence="8">
    <location>
        <begin position="73"/>
        <end position="94"/>
    </location>
</feature>
<keyword evidence="5 8" id="KW-1133">Transmembrane helix</keyword>
<name>A0A382PT59_9ZZZZ</name>
<dbReference type="PANTHER" id="PTHR32024:SF3">
    <property type="entry name" value="TRK SYSTEM POTASSIUM UPTAKE PROTEIN"/>
    <property type="match status" value="1"/>
</dbReference>
<evidence type="ECO:0000256" key="7">
    <source>
        <dbReference type="ARBA" id="ARBA00023136"/>
    </source>
</evidence>
<evidence type="ECO:0000313" key="9">
    <source>
        <dbReference type="EMBL" id="SVC75865.1"/>
    </source>
</evidence>
<evidence type="ECO:0000256" key="3">
    <source>
        <dbReference type="ARBA" id="ARBA00022475"/>
    </source>
</evidence>
<dbReference type="EMBL" id="UINC01109205">
    <property type="protein sequence ID" value="SVC75865.1"/>
    <property type="molecule type" value="Genomic_DNA"/>
</dbReference>
<reference evidence="9" key="1">
    <citation type="submission" date="2018-05" db="EMBL/GenBank/DDBJ databases">
        <authorList>
            <person name="Lanie J.A."/>
            <person name="Ng W.-L."/>
            <person name="Kazmierczak K.M."/>
            <person name="Andrzejewski T.M."/>
            <person name="Davidsen T.M."/>
            <person name="Wayne K.J."/>
            <person name="Tettelin H."/>
            <person name="Glass J.I."/>
            <person name="Rusch D."/>
            <person name="Podicherti R."/>
            <person name="Tsui H.-C.T."/>
            <person name="Winkler M.E."/>
        </authorList>
    </citation>
    <scope>NUCLEOTIDE SEQUENCE</scope>
</reference>
<protein>
    <recommendedName>
        <fullName evidence="10">Potassium transporter TrkH</fullName>
    </recommendedName>
</protein>
<evidence type="ECO:0000256" key="1">
    <source>
        <dbReference type="ARBA" id="ARBA00004651"/>
    </source>
</evidence>
<feature type="transmembrane region" description="Helical" evidence="8">
    <location>
        <begin position="136"/>
        <end position="159"/>
    </location>
</feature>
<comment type="subcellular location">
    <subcellularLocation>
        <location evidence="1">Cell membrane</location>
        <topology evidence="1">Multi-pass membrane protein</topology>
    </subcellularLocation>
</comment>
<feature type="non-terminal residue" evidence="9">
    <location>
        <position position="246"/>
    </location>
</feature>
<evidence type="ECO:0000256" key="5">
    <source>
        <dbReference type="ARBA" id="ARBA00022989"/>
    </source>
</evidence>
<evidence type="ECO:0000256" key="2">
    <source>
        <dbReference type="ARBA" id="ARBA00022448"/>
    </source>
</evidence>
<dbReference type="InterPro" id="IPR003445">
    <property type="entry name" value="Cat_transpt"/>
</dbReference>
<evidence type="ECO:0000256" key="6">
    <source>
        <dbReference type="ARBA" id="ARBA00023065"/>
    </source>
</evidence>
<keyword evidence="4 8" id="KW-0812">Transmembrane</keyword>
<dbReference type="GO" id="GO:0030001">
    <property type="term" value="P:metal ion transport"/>
    <property type="evidence" value="ECO:0007669"/>
    <property type="project" value="UniProtKB-ARBA"/>
</dbReference>
<dbReference type="PANTHER" id="PTHR32024">
    <property type="entry name" value="TRK SYSTEM POTASSIUM UPTAKE PROTEIN TRKG-RELATED"/>
    <property type="match status" value="1"/>
</dbReference>
<dbReference type="AlphaFoldDB" id="A0A382PT59"/>
<sequence>MGSVKDFRPIFFVIGVLLTTVALAMLLPAIADGIAGNRDWRVFLAAAMFTLFIGVAMALVNRTGEANLSVKQAFILTTFSWIIISAFAALPFVFSDLGLSYGDAYFEAMSGLTTTGSTVIIGLDNAPPGILLWRALLQWLGGIGIIVTAIAILPMLNVGGMQLFRAESSDQSERVLPRTAQLAGAIFLVYLALTVINAIAYWLAGMSAFQAICHGMTTIATGGYSTSDRSLGLFDNQAIEAIAIVF</sequence>
<dbReference type="GO" id="GO:0005886">
    <property type="term" value="C:plasma membrane"/>
    <property type="evidence" value="ECO:0007669"/>
    <property type="project" value="UniProtKB-SubCell"/>
</dbReference>